<evidence type="ECO:0000313" key="1">
    <source>
        <dbReference type="EMBL" id="TSQ69506.1"/>
    </source>
</evidence>
<protein>
    <submittedName>
        <fullName evidence="1">Uncharacterized protein</fullName>
    </submittedName>
</protein>
<sequence length="90" mass="9799">MDPPAVTGSGFGERYTMVAYNNNFSDPSRFLFNRSAEQNAVSKKTSLIIAILHHSHLLRHLRAGAAGKPAGYVRGWSGTVQVLPTNNSDK</sequence>
<reference evidence="1 2" key="1">
    <citation type="journal article" date="2019" name="Genome Biol. Evol.">
        <title>Whole-Genome Sequencing of the Giant Devil Catfish, Bagarius yarrelli.</title>
        <authorList>
            <person name="Jiang W."/>
            <person name="Lv Y."/>
            <person name="Cheng L."/>
            <person name="Yang K."/>
            <person name="Chao B."/>
            <person name="Wang X."/>
            <person name="Li Y."/>
            <person name="Pan X."/>
            <person name="You X."/>
            <person name="Zhang Y."/>
            <person name="Yang J."/>
            <person name="Li J."/>
            <person name="Zhang X."/>
            <person name="Liu S."/>
            <person name="Sun C."/>
            <person name="Yang J."/>
            <person name="Shi Q."/>
        </authorList>
    </citation>
    <scope>NUCLEOTIDE SEQUENCE [LARGE SCALE GENOMIC DNA]</scope>
    <source>
        <strain evidence="1">JWS20170419001</strain>
        <tissue evidence="1">Muscle</tissue>
    </source>
</reference>
<comment type="caution">
    <text evidence="1">The sequence shown here is derived from an EMBL/GenBank/DDBJ whole genome shotgun (WGS) entry which is preliminary data.</text>
</comment>
<gene>
    <name evidence="1" type="ORF">Baya_11295</name>
</gene>
<dbReference type="Proteomes" id="UP000319801">
    <property type="component" value="Unassembled WGS sequence"/>
</dbReference>
<dbReference type="AlphaFoldDB" id="A0A556V0B9"/>
<name>A0A556V0B9_BAGYA</name>
<proteinExistence type="predicted"/>
<keyword evidence="2" id="KW-1185">Reference proteome</keyword>
<accession>A0A556V0B9</accession>
<evidence type="ECO:0000313" key="2">
    <source>
        <dbReference type="Proteomes" id="UP000319801"/>
    </source>
</evidence>
<organism evidence="1 2">
    <name type="scientific">Bagarius yarrelli</name>
    <name type="common">Goonch</name>
    <name type="synonym">Bagrus yarrelli</name>
    <dbReference type="NCBI Taxonomy" id="175774"/>
    <lineage>
        <taxon>Eukaryota</taxon>
        <taxon>Metazoa</taxon>
        <taxon>Chordata</taxon>
        <taxon>Craniata</taxon>
        <taxon>Vertebrata</taxon>
        <taxon>Euteleostomi</taxon>
        <taxon>Actinopterygii</taxon>
        <taxon>Neopterygii</taxon>
        <taxon>Teleostei</taxon>
        <taxon>Ostariophysi</taxon>
        <taxon>Siluriformes</taxon>
        <taxon>Sisoridae</taxon>
        <taxon>Sisorinae</taxon>
        <taxon>Bagarius</taxon>
    </lineage>
</organism>
<dbReference type="EMBL" id="VCAZ01000087">
    <property type="protein sequence ID" value="TSQ69506.1"/>
    <property type="molecule type" value="Genomic_DNA"/>
</dbReference>